<gene>
    <name evidence="6" type="ORF">BGC07_08385</name>
</gene>
<dbReference type="PANTHER" id="PTHR34142:SF1">
    <property type="entry name" value="GLYCOSIDE HYDROLASE FAMILY 5 DOMAIN-CONTAINING PROTEIN"/>
    <property type="match status" value="1"/>
</dbReference>
<reference evidence="6 7" key="1">
    <citation type="submission" date="2016-08" db="EMBL/GenBank/DDBJ databases">
        <title>Draft genome sequence of Candidatus Piscirickettsia litoralis, from seawater.</title>
        <authorList>
            <person name="Wan X."/>
            <person name="Lee A.J."/>
            <person name="Hou S."/>
            <person name="Donachie S.P."/>
        </authorList>
    </citation>
    <scope>NUCLEOTIDE SEQUENCE [LARGE SCALE GENOMIC DNA]</scope>
    <source>
        <strain evidence="6 7">Y2</strain>
    </source>
</reference>
<sequence>MSLYRKLSCFCAASLTLTLSVTGFSATVNTFPFGGINISAAETGSGAQSTLQYLNRIDYPNNAKNLSDCFNNPTQCTNYFGNFPAGTSKNDSFSGIGMNIVRLPFRWDYVFNQIPTSTKINELGTDTVNSNYLKPLAKNISNLLNTGAIVILDAHDYMQWNPNAGAGGGSFGKIVTEDEISHIWGALVNELKAQGVDTANNHLWFEISNEPNHMSASSAYNLDVAGLKSIRSQGLKNKIIVEGTYYSGMWSWFKDEGQGVNSDAFKGLLAADKEKNVAVAMHQYFDSDYSGTQANCVDTTSSVLDQSFFNKLDDWMKENKIDVILDEFGVPGDKDQVSDVCAKDVNSVLNYMHENTVSYSDKLLTNSSGGHFLGWTVWNYSPVYKNQIEDLTPGSKAIDDIYKKHLPTV</sequence>
<proteinExistence type="inferred from homology"/>
<evidence type="ECO:0000259" key="5">
    <source>
        <dbReference type="Pfam" id="PF00150"/>
    </source>
</evidence>
<dbReference type="Gene3D" id="3.20.20.80">
    <property type="entry name" value="Glycosidases"/>
    <property type="match status" value="1"/>
</dbReference>
<keyword evidence="1 3" id="KW-0378">Hydrolase</keyword>
<evidence type="ECO:0000313" key="6">
    <source>
        <dbReference type="EMBL" id="ODN42935.1"/>
    </source>
</evidence>
<dbReference type="RefSeq" id="WP_069312731.1">
    <property type="nucleotide sequence ID" value="NZ_MDTU01000001.1"/>
</dbReference>
<evidence type="ECO:0000313" key="7">
    <source>
        <dbReference type="Proteomes" id="UP000094329"/>
    </source>
</evidence>
<dbReference type="PANTHER" id="PTHR34142">
    <property type="entry name" value="ENDO-BETA-1,4-GLUCANASE A"/>
    <property type="match status" value="1"/>
</dbReference>
<evidence type="ECO:0000256" key="2">
    <source>
        <dbReference type="ARBA" id="ARBA00023295"/>
    </source>
</evidence>
<dbReference type="SUPFAM" id="SSF51445">
    <property type="entry name" value="(Trans)glycosidases"/>
    <property type="match status" value="1"/>
</dbReference>
<dbReference type="InterPro" id="IPR001547">
    <property type="entry name" value="Glyco_hydro_5"/>
</dbReference>
<protein>
    <recommendedName>
        <fullName evidence="5">Glycoside hydrolase family 5 domain-containing protein</fullName>
    </recommendedName>
</protein>
<accession>A0ABX3A633</accession>
<comment type="similarity">
    <text evidence="3">Belongs to the glycosyl hydrolase 5 (cellulase A) family.</text>
</comment>
<feature type="chain" id="PRO_5045814895" description="Glycoside hydrolase family 5 domain-containing protein" evidence="4">
    <location>
        <begin position="27"/>
        <end position="409"/>
    </location>
</feature>
<evidence type="ECO:0000256" key="3">
    <source>
        <dbReference type="RuleBase" id="RU361153"/>
    </source>
</evidence>
<keyword evidence="2 3" id="KW-0326">Glycosidase</keyword>
<dbReference type="Pfam" id="PF00150">
    <property type="entry name" value="Cellulase"/>
    <property type="match status" value="1"/>
</dbReference>
<name>A0ABX3A633_9GAMM</name>
<dbReference type="EMBL" id="MDTU01000001">
    <property type="protein sequence ID" value="ODN42935.1"/>
    <property type="molecule type" value="Genomic_DNA"/>
</dbReference>
<keyword evidence="4" id="KW-0732">Signal</keyword>
<feature type="signal peptide" evidence="4">
    <location>
        <begin position="1"/>
        <end position="26"/>
    </location>
</feature>
<organism evidence="6 7">
    <name type="scientific">Piscirickettsia litoralis</name>
    <dbReference type="NCBI Taxonomy" id="1891921"/>
    <lineage>
        <taxon>Bacteria</taxon>
        <taxon>Pseudomonadati</taxon>
        <taxon>Pseudomonadota</taxon>
        <taxon>Gammaproteobacteria</taxon>
        <taxon>Thiotrichales</taxon>
        <taxon>Piscirickettsiaceae</taxon>
        <taxon>Piscirickettsia</taxon>
    </lineage>
</organism>
<evidence type="ECO:0000256" key="1">
    <source>
        <dbReference type="ARBA" id="ARBA00022801"/>
    </source>
</evidence>
<dbReference type="Proteomes" id="UP000094329">
    <property type="component" value="Unassembled WGS sequence"/>
</dbReference>
<keyword evidence="7" id="KW-1185">Reference proteome</keyword>
<evidence type="ECO:0000256" key="4">
    <source>
        <dbReference type="SAM" id="SignalP"/>
    </source>
</evidence>
<dbReference type="InterPro" id="IPR017853">
    <property type="entry name" value="GH"/>
</dbReference>
<comment type="caution">
    <text evidence="6">The sequence shown here is derived from an EMBL/GenBank/DDBJ whole genome shotgun (WGS) entry which is preliminary data.</text>
</comment>
<feature type="domain" description="Glycoside hydrolase family 5" evidence="5">
    <location>
        <begin position="79"/>
        <end position="359"/>
    </location>
</feature>